<evidence type="ECO:0000313" key="2">
    <source>
        <dbReference type="Proteomes" id="UP000272193"/>
    </source>
</evidence>
<name>A0A3N4VF68_9BURK</name>
<keyword evidence="2" id="KW-1185">Reference proteome</keyword>
<accession>A0A3N4VF68</accession>
<organism evidence="1 2">
    <name type="scientific">Tibeticola sediminis</name>
    <dbReference type="NCBI Taxonomy" id="1917811"/>
    <lineage>
        <taxon>Bacteria</taxon>
        <taxon>Pseudomonadati</taxon>
        <taxon>Pseudomonadota</taxon>
        <taxon>Betaproteobacteria</taxon>
        <taxon>Burkholderiales</taxon>
        <taxon>Comamonadaceae</taxon>
        <taxon>Tibeticola</taxon>
    </lineage>
</organism>
<dbReference type="AlphaFoldDB" id="A0A3N4VF68"/>
<comment type="caution">
    <text evidence="1">The sequence shown here is derived from an EMBL/GenBank/DDBJ whole genome shotgun (WGS) entry which is preliminary data.</text>
</comment>
<protein>
    <submittedName>
        <fullName evidence="1">Phage Mu protein F like protein</fullName>
    </submittedName>
</protein>
<sequence>MDRCGMAPQSARLARLKRQLIALLAKDEAAFEALAERLAAAMTRSWSLGVEAALRRALEGLRGIDPARFTQADEARIVAAIEAEIGDEAMRRALDGPVATLPQAIYEAEAMAAARAAAGIDYAFGLKDEAALELLRRFDMHWIGRHWDAGTRQAVTGAVAEFFERGWSYETLAERLSETFDGIEARGMAYWQLTADTIATKTREMGRVAGYEQAQVRYLEVRARIDERTTPICRSMHGRLIRMETIQQQRDKYLAAIERGHMEAAKAAWPMLDATMAFSGGTKVLPGNVGLPPYHFRCRTVTVAYLGTDPEVVEREADEIERWQMAARQREALPRRDLLRLIERARMARWDNLRYAMSHVERHRAELAAQLDITPQSMTLDRYNALMDDLIRRGDREIALSLRRGKLYAEFYRLTHDHQRLTAVVNLSDGKRTTLHVKRNAQGGSLMNQVFAPQGGKGVQKWLGVF</sequence>
<reference evidence="1 2" key="1">
    <citation type="submission" date="2018-11" db="EMBL/GenBank/DDBJ databases">
        <title>Genomic Encyclopedia of Type Strains, Phase IV (KMG-IV): sequencing the most valuable type-strain genomes for metagenomic binning, comparative biology and taxonomic classification.</title>
        <authorList>
            <person name="Goeker M."/>
        </authorList>
    </citation>
    <scope>NUCLEOTIDE SEQUENCE [LARGE SCALE GENOMIC DNA]</scope>
    <source>
        <strain evidence="1 2">DSM 101684</strain>
    </source>
</reference>
<gene>
    <name evidence="1" type="ORF">EDC62_0211</name>
</gene>
<evidence type="ECO:0000313" key="1">
    <source>
        <dbReference type="EMBL" id="RPE72520.1"/>
    </source>
</evidence>
<dbReference type="Proteomes" id="UP000272193">
    <property type="component" value="Unassembled WGS sequence"/>
</dbReference>
<dbReference type="EMBL" id="RKQL01000001">
    <property type="protein sequence ID" value="RPE72520.1"/>
    <property type="molecule type" value="Genomic_DNA"/>
</dbReference>
<proteinExistence type="predicted"/>